<comment type="caution">
    <text evidence="10">The sequence shown here is derived from an EMBL/GenBank/DDBJ whole genome shotgun (WGS) entry which is preliminary data.</text>
</comment>
<keyword evidence="4 8" id="KW-0227">DNA damage</keyword>
<evidence type="ECO:0000313" key="10">
    <source>
        <dbReference type="EMBL" id="THD11940.1"/>
    </source>
</evidence>
<dbReference type="Gene3D" id="2.40.50.140">
    <property type="entry name" value="Nucleic acid-binding proteins"/>
    <property type="match status" value="1"/>
</dbReference>
<name>A0A4S3KSC0_9GAMM</name>
<evidence type="ECO:0000313" key="11">
    <source>
        <dbReference type="Proteomes" id="UP000307749"/>
    </source>
</evidence>
<dbReference type="Pfam" id="PF11967">
    <property type="entry name" value="RecO_N"/>
    <property type="match status" value="1"/>
</dbReference>
<dbReference type="PANTHER" id="PTHR33991">
    <property type="entry name" value="DNA REPAIR PROTEIN RECO"/>
    <property type="match status" value="1"/>
</dbReference>
<evidence type="ECO:0000256" key="5">
    <source>
        <dbReference type="ARBA" id="ARBA00023172"/>
    </source>
</evidence>
<dbReference type="NCBIfam" id="TIGR00613">
    <property type="entry name" value="reco"/>
    <property type="match status" value="1"/>
</dbReference>
<dbReference type="GO" id="GO:0043590">
    <property type="term" value="C:bacterial nucleoid"/>
    <property type="evidence" value="ECO:0007669"/>
    <property type="project" value="TreeGrafter"/>
</dbReference>
<dbReference type="InterPro" id="IPR003717">
    <property type="entry name" value="RecO"/>
</dbReference>
<proteinExistence type="inferred from homology"/>
<dbReference type="InterPro" id="IPR037278">
    <property type="entry name" value="ARFGAP/RecO"/>
</dbReference>
<dbReference type="InterPro" id="IPR022572">
    <property type="entry name" value="DNA_rep/recomb_RecO_N"/>
</dbReference>
<evidence type="ECO:0000256" key="3">
    <source>
        <dbReference type="ARBA" id="ARBA00021310"/>
    </source>
</evidence>
<evidence type="ECO:0000256" key="7">
    <source>
        <dbReference type="ARBA" id="ARBA00033409"/>
    </source>
</evidence>
<dbReference type="SUPFAM" id="SSF50249">
    <property type="entry name" value="Nucleic acid-binding proteins"/>
    <property type="match status" value="1"/>
</dbReference>
<gene>
    <name evidence="8" type="primary">recO</name>
    <name evidence="10" type="ORF">B1806_01390</name>
</gene>
<feature type="domain" description="DNA replication/recombination mediator RecO N-terminal" evidence="9">
    <location>
        <begin position="9"/>
        <end position="80"/>
    </location>
</feature>
<dbReference type="AlphaFoldDB" id="A0A4S3KSC0"/>
<comment type="similarity">
    <text evidence="2 8">Belongs to the RecO family.</text>
</comment>
<comment type="function">
    <text evidence="1 8">Involved in DNA repair and RecF pathway recombination.</text>
</comment>
<evidence type="ECO:0000256" key="1">
    <source>
        <dbReference type="ARBA" id="ARBA00003065"/>
    </source>
</evidence>
<dbReference type="STRING" id="993689.GCA_002077135_02190"/>
<dbReference type="HAMAP" id="MF_00201">
    <property type="entry name" value="RecO"/>
    <property type="match status" value="1"/>
</dbReference>
<organism evidence="10 11">
    <name type="scientific">Metallibacterium scheffleri</name>
    <dbReference type="NCBI Taxonomy" id="993689"/>
    <lineage>
        <taxon>Bacteria</taxon>
        <taxon>Pseudomonadati</taxon>
        <taxon>Pseudomonadota</taxon>
        <taxon>Gammaproteobacteria</taxon>
        <taxon>Lysobacterales</taxon>
        <taxon>Rhodanobacteraceae</taxon>
        <taxon>Metallibacterium</taxon>
    </lineage>
</organism>
<evidence type="ECO:0000256" key="2">
    <source>
        <dbReference type="ARBA" id="ARBA00007452"/>
    </source>
</evidence>
<reference evidence="10 11" key="1">
    <citation type="submission" date="2017-02" db="EMBL/GenBank/DDBJ databases">
        <title>Whole genome sequencing of Metallibacterium scheffleri DSM 24874 (T).</title>
        <authorList>
            <person name="Kumar S."/>
            <person name="Patil P."/>
            <person name="Patil P.B."/>
        </authorList>
    </citation>
    <scope>NUCLEOTIDE SEQUENCE [LARGE SCALE GENOMIC DNA]</scope>
    <source>
        <strain evidence="10 11">DSM 24874</strain>
    </source>
</reference>
<dbReference type="InterPro" id="IPR012340">
    <property type="entry name" value="NA-bd_OB-fold"/>
</dbReference>
<keyword evidence="6 8" id="KW-0234">DNA repair</keyword>
<keyword evidence="5 8" id="KW-0233">DNA recombination</keyword>
<evidence type="ECO:0000259" key="9">
    <source>
        <dbReference type="Pfam" id="PF11967"/>
    </source>
</evidence>
<dbReference type="OrthoDB" id="9804792at2"/>
<sequence>MPAPVSLEPGYVLHARPWRETSLLLECLTAEHGRIGLIARGVRGAHTPTARADLQPLRRLRLSYSRQGELGRLHAAELMALHALGGEALLAALYVNELLVRLLPREDAHAHLFAQYQTLLEQLSGARASAWLLRRFERDLLEAMGYAPLLDREAESGAPVQAGLRYAYAPERGPLRWQPHLGGSGLRGSALLALAHDQVPEAQDLPDLRRLLRELISLHLGGRALASWSLAPLARPRPHAAD</sequence>
<dbReference type="Gene3D" id="1.20.1440.120">
    <property type="entry name" value="Recombination protein O, C-terminal domain"/>
    <property type="match status" value="1"/>
</dbReference>
<dbReference type="SUPFAM" id="SSF57863">
    <property type="entry name" value="ArfGap/RecO-like zinc finger"/>
    <property type="match status" value="1"/>
</dbReference>
<accession>A0A4S3KSC0</accession>
<keyword evidence="11" id="KW-1185">Reference proteome</keyword>
<dbReference type="Pfam" id="PF02565">
    <property type="entry name" value="RecO_C"/>
    <property type="match status" value="1"/>
</dbReference>
<dbReference type="GO" id="GO:0006310">
    <property type="term" value="P:DNA recombination"/>
    <property type="evidence" value="ECO:0007669"/>
    <property type="project" value="UniProtKB-UniRule"/>
</dbReference>
<dbReference type="GO" id="GO:0006302">
    <property type="term" value="P:double-strand break repair"/>
    <property type="evidence" value="ECO:0007669"/>
    <property type="project" value="TreeGrafter"/>
</dbReference>
<evidence type="ECO:0000256" key="4">
    <source>
        <dbReference type="ARBA" id="ARBA00022763"/>
    </source>
</evidence>
<dbReference type="EMBL" id="MWQO01000005">
    <property type="protein sequence ID" value="THD11940.1"/>
    <property type="molecule type" value="Genomic_DNA"/>
</dbReference>
<dbReference type="InterPro" id="IPR042242">
    <property type="entry name" value="RecO_C"/>
</dbReference>
<evidence type="ECO:0000256" key="6">
    <source>
        <dbReference type="ARBA" id="ARBA00023204"/>
    </source>
</evidence>
<dbReference type="RefSeq" id="WP_081127657.1">
    <property type="nucleotide sequence ID" value="NZ_LDOS01000002.1"/>
</dbReference>
<evidence type="ECO:0000256" key="8">
    <source>
        <dbReference type="HAMAP-Rule" id="MF_00201"/>
    </source>
</evidence>
<dbReference type="Proteomes" id="UP000307749">
    <property type="component" value="Unassembled WGS sequence"/>
</dbReference>
<dbReference type="PANTHER" id="PTHR33991:SF1">
    <property type="entry name" value="DNA REPAIR PROTEIN RECO"/>
    <property type="match status" value="1"/>
</dbReference>
<protein>
    <recommendedName>
        <fullName evidence="3 8">DNA repair protein RecO</fullName>
    </recommendedName>
    <alternativeName>
        <fullName evidence="7 8">Recombination protein O</fullName>
    </alternativeName>
</protein>